<name>A0ABS5HHT3_9BACT</name>
<dbReference type="EMBL" id="JAGSSW010000003">
    <property type="protein sequence ID" value="MBR8463840.1"/>
    <property type="molecule type" value="Genomic_DNA"/>
</dbReference>
<organism evidence="2 3">
    <name type="scientific">Campylobacter anatolicus</name>
    <dbReference type="NCBI Taxonomy" id="2829105"/>
    <lineage>
        <taxon>Bacteria</taxon>
        <taxon>Pseudomonadati</taxon>
        <taxon>Campylobacterota</taxon>
        <taxon>Epsilonproteobacteria</taxon>
        <taxon>Campylobacterales</taxon>
        <taxon>Campylobacteraceae</taxon>
        <taxon>Campylobacter</taxon>
    </lineage>
</organism>
<accession>A0ABS5HHT3</accession>
<dbReference type="Proteomes" id="UP000682951">
    <property type="component" value="Unassembled WGS sequence"/>
</dbReference>
<feature type="transmembrane region" description="Helical" evidence="1">
    <location>
        <begin position="81"/>
        <end position="98"/>
    </location>
</feature>
<comment type="caution">
    <text evidence="2">The sequence shown here is derived from an EMBL/GenBank/DDBJ whole genome shotgun (WGS) entry which is preliminary data.</text>
</comment>
<keyword evidence="1" id="KW-0472">Membrane</keyword>
<sequence length="107" mass="12106">MKRVFGLVTALFSAFAATLCCLPALLFLLFGTSFSFLSWMNSLYKYRTFLSVLAVISFVLSAFFVLVYPKSCVVGSGRRKWILIYIMSAFLIVILLAYPEILGRFYA</sequence>
<evidence type="ECO:0000256" key="1">
    <source>
        <dbReference type="SAM" id="Phobius"/>
    </source>
</evidence>
<feature type="transmembrane region" description="Helical" evidence="1">
    <location>
        <begin position="49"/>
        <end position="69"/>
    </location>
</feature>
<evidence type="ECO:0000313" key="2">
    <source>
        <dbReference type="EMBL" id="MBR8463840.1"/>
    </source>
</evidence>
<keyword evidence="1" id="KW-1133">Transmembrane helix</keyword>
<protein>
    <submittedName>
        <fullName evidence="2">Aryl sulfotransferase</fullName>
    </submittedName>
</protein>
<proteinExistence type="predicted"/>
<reference evidence="2 3" key="1">
    <citation type="submission" date="2021-04" db="EMBL/GenBank/DDBJ databases">
        <title>Molecular and phenotypic characterization and identification of bacterial isolates recovered from the Anatolian ground squirrels (Spermophilus xanthoprymnus) and which have the potential to form a new species in the Campylobacter genus.</title>
        <authorList>
            <person name="Aydin F."/>
            <person name="Abay S."/>
            <person name="Kayman T."/>
            <person name="Karakaya E."/>
            <person name="Mustak H.K."/>
            <person name="Mustak I.B."/>
            <person name="Bilgin N."/>
            <person name="Duzler A."/>
            <person name="Sahin O."/>
            <person name="Guran O."/>
            <person name="Saticioglu I.B."/>
        </authorList>
    </citation>
    <scope>NUCLEOTIDE SEQUENCE [LARGE SCALE GENOMIC DNA]</scope>
    <source>
        <strain evidence="3">faydin-G24</strain>
    </source>
</reference>
<keyword evidence="3" id="KW-1185">Reference proteome</keyword>
<dbReference type="RefSeq" id="WP_212141879.1">
    <property type="nucleotide sequence ID" value="NZ_JAGSSW010000003.1"/>
</dbReference>
<evidence type="ECO:0000313" key="3">
    <source>
        <dbReference type="Proteomes" id="UP000682951"/>
    </source>
</evidence>
<keyword evidence="1" id="KW-0812">Transmembrane</keyword>
<gene>
    <name evidence="2" type="ORF">KDD93_04520</name>
</gene>